<organism evidence="1 2">
    <name type="scientific">Planococcus versutus</name>
    <dbReference type="NCBI Taxonomy" id="1302659"/>
    <lineage>
        <taxon>Bacteria</taxon>
        <taxon>Bacillati</taxon>
        <taxon>Bacillota</taxon>
        <taxon>Bacilli</taxon>
        <taxon>Bacillales</taxon>
        <taxon>Caryophanaceae</taxon>
        <taxon>Planococcus</taxon>
    </lineage>
</organism>
<sequence>MVQIETTLIILRGNSGSGKTTIAKRLQNHFGEGTLLVSQDTVRREMLMVRDQEGNISQDLIRQITEYGKGKCKFVILEGIFVKQRYKKMLEDLIHFYEGNAYIYYFDLSFKNTVERHNSRPQAEEFGEESLRSWWSPNDQLGVEYEKMLTEEMTQKDILDLICTHLEV</sequence>
<evidence type="ECO:0000313" key="1">
    <source>
        <dbReference type="EMBL" id="ANU25544.1"/>
    </source>
</evidence>
<dbReference type="NCBIfam" id="NF005253">
    <property type="entry name" value="PRK06762.1-4"/>
    <property type="match status" value="1"/>
</dbReference>
<keyword evidence="2" id="KW-1185">Reference proteome</keyword>
<accession>A0A1B1RX83</accession>
<dbReference type="Pfam" id="PF13671">
    <property type="entry name" value="AAA_33"/>
    <property type="match status" value="1"/>
</dbReference>
<dbReference type="AlphaFoldDB" id="A0A1B1RX83"/>
<evidence type="ECO:0008006" key="3">
    <source>
        <dbReference type="Google" id="ProtNLM"/>
    </source>
</evidence>
<dbReference type="InterPro" id="IPR027417">
    <property type="entry name" value="P-loop_NTPase"/>
</dbReference>
<proteinExistence type="predicted"/>
<name>A0A1B1RX83_9BACL</name>
<dbReference type="OrthoDB" id="9781848at2"/>
<dbReference type="NCBIfam" id="NF005251">
    <property type="entry name" value="PRK06762.1-1"/>
    <property type="match status" value="1"/>
</dbReference>
<dbReference type="Gene3D" id="3.40.50.300">
    <property type="entry name" value="P-loop containing nucleotide triphosphate hydrolases"/>
    <property type="match status" value="1"/>
</dbReference>
<reference evidence="1" key="1">
    <citation type="submission" date="2016-10" db="EMBL/GenBank/DDBJ databases">
        <authorList>
            <person name="See-Too W.S."/>
        </authorList>
    </citation>
    <scope>NUCLEOTIDE SEQUENCE</scope>
    <source>
        <strain evidence="1">L10.15</strain>
    </source>
</reference>
<dbReference type="Proteomes" id="UP000053354">
    <property type="component" value="Chromosome"/>
</dbReference>
<dbReference type="STRING" id="1302659.I858_000440"/>
<gene>
    <name evidence="1" type="ORF">I858_000440</name>
</gene>
<dbReference type="NCBIfam" id="NF005255">
    <property type="entry name" value="PRK06762.2-2"/>
    <property type="match status" value="1"/>
</dbReference>
<dbReference type="KEGG" id="pll:I858_000440"/>
<dbReference type="SUPFAM" id="SSF52540">
    <property type="entry name" value="P-loop containing nucleoside triphosphate hydrolases"/>
    <property type="match status" value="1"/>
</dbReference>
<evidence type="ECO:0000313" key="2">
    <source>
        <dbReference type="Proteomes" id="UP000053354"/>
    </source>
</evidence>
<dbReference type="EMBL" id="CP016540">
    <property type="protein sequence ID" value="ANU25544.1"/>
    <property type="molecule type" value="Genomic_DNA"/>
</dbReference>
<protein>
    <recommendedName>
        <fullName evidence="3">Uridine kinase</fullName>
    </recommendedName>
</protein>